<dbReference type="InterPro" id="IPR021253">
    <property type="entry name" value="ZrgA-like"/>
</dbReference>
<protein>
    <recommendedName>
        <fullName evidence="3">DUF2796 domain-containing protein</fullName>
    </recommendedName>
</protein>
<dbReference type="RefSeq" id="WP_059746239.1">
    <property type="nucleotide sequence ID" value="NZ_LRDC01000024.1"/>
</dbReference>
<comment type="caution">
    <text evidence="1">The sequence shown here is derived from an EMBL/GenBank/DDBJ whole genome shotgun (WGS) entry which is preliminary data.</text>
</comment>
<evidence type="ECO:0000313" key="1">
    <source>
        <dbReference type="EMBL" id="KVX01384.1"/>
    </source>
</evidence>
<name>A0A106BZI9_SHEFR</name>
<dbReference type="Pfam" id="PF10986">
    <property type="entry name" value="ZrgA"/>
    <property type="match status" value="1"/>
</dbReference>
<dbReference type="Proteomes" id="UP000055702">
    <property type="component" value="Unassembled WGS sequence"/>
</dbReference>
<evidence type="ECO:0008006" key="3">
    <source>
        <dbReference type="Google" id="ProtNLM"/>
    </source>
</evidence>
<accession>A0A106BZI9</accession>
<evidence type="ECO:0000313" key="2">
    <source>
        <dbReference type="Proteomes" id="UP000055702"/>
    </source>
</evidence>
<dbReference type="AlphaFoldDB" id="A0A106BZI9"/>
<organism evidence="1">
    <name type="scientific">Shewanella frigidimarina</name>
    <dbReference type="NCBI Taxonomy" id="56812"/>
    <lineage>
        <taxon>Bacteria</taxon>
        <taxon>Pseudomonadati</taxon>
        <taxon>Pseudomonadota</taxon>
        <taxon>Gammaproteobacteria</taxon>
        <taxon>Alteromonadales</taxon>
        <taxon>Shewanellaceae</taxon>
        <taxon>Shewanella</taxon>
    </lineage>
</organism>
<sequence length="206" mass="23125">MEISINDAKRLQARLIRFTCLKSICFMSLLVGLLVSLSSSYVYAANVHTHGVSTMTIAVDNNIVDITLTTPTSDLVGFEHRAHSESNKRAIKEMNTVLGKVEELFVLNGGACQFVSHRVDIFEQPEIQHNDDTNYGQIDEHRANEPHNDVTAYYQFNCENMSALSSIAVKVFTLFPSIHHIRSMWITDTHQGAVTLSVKNNMISLR</sequence>
<gene>
    <name evidence="1" type="ORF">AWJ07_17760</name>
</gene>
<reference evidence="1 2" key="1">
    <citation type="submission" date="2016-01" db="EMBL/GenBank/DDBJ databases">
        <title>Draft genome of the antarctic isolate Shewanella frigidimarina Ag06-30.</title>
        <authorList>
            <person name="Parmeciano Di Noto G."/>
            <person name="Vazquez S."/>
            <person name="Mac Cormack W."/>
            <person name="Iriarte A."/>
            <person name="Quiroga C."/>
        </authorList>
    </citation>
    <scope>NUCLEOTIDE SEQUENCE [LARGE SCALE GENOMIC DNA]</scope>
    <source>
        <strain evidence="1 2">Ag06-30</strain>
    </source>
</reference>
<proteinExistence type="predicted"/>
<dbReference type="EMBL" id="LRDC01000024">
    <property type="protein sequence ID" value="KVX01384.1"/>
    <property type="molecule type" value="Genomic_DNA"/>
</dbReference>